<proteinExistence type="predicted"/>
<name>A0A8J3I012_9CHLR</name>
<keyword evidence="2" id="KW-1133">Transmembrane helix</keyword>
<evidence type="ECO:0000256" key="2">
    <source>
        <dbReference type="SAM" id="Phobius"/>
    </source>
</evidence>
<protein>
    <submittedName>
        <fullName evidence="3">Uncharacterized protein</fullName>
    </submittedName>
</protein>
<feature type="region of interest" description="Disordered" evidence="1">
    <location>
        <begin position="47"/>
        <end position="86"/>
    </location>
</feature>
<sequence>MQQFDRNRQPTTDKTQGNTRPQAVIITALLLFAITGLLSGFTFNAMNRPKKATNTPPPVVKTSPTVKATKAPSNTPTVRTTPDVGATNLGCPDAKYSDYTQAADGTTTYTADIQATGKGKKGPSNCSGDALKASGITCKLWLTKDPDATGTALSKDNNALLHNLNALGQPIPGEEPNALIFSSDTPSLQPCGNDGKATWKYQVGTTVQPGTYYLYYLTDWKGQRFNWSVKAIQIKKAA</sequence>
<keyword evidence="4" id="KW-1185">Reference proteome</keyword>
<comment type="caution">
    <text evidence="3">The sequence shown here is derived from an EMBL/GenBank/DDBJ whole genome shotgun (WGS) entry which is preliminary data.</text>
</comment>
<evidence type="ECO:0000313" key="3">
    <source>
        <dbReference type="EMBL" id="GHO45121.1"/>
    </source>
</evidence>
<accession>A0A8J3I012</accession>
<organism evidence="3 4">
    <name type="scientific">Ktedonospora formicarum</name>
    <dbReference type="NCBI Taxonomy" id="2778364"/>
    <lineage>
        <taxon>Bacteria</taxon>
        <taxon>Bacillati</taxon>
        <taxon>Chloroflexota</taxon>
        <taxon>Ktedonobacteria</taxon>
        <taxon>Ktedonobacterales</taxon>
        <taxon>Ktedonobacteraceae</taxon>
        <taxon>Ktedonospora</taxon>
    </lineage>
</organism>
<dbReference type="RefSeq" id="WP_220194471.1">
    <property type="nucleotide sequence ID" value="NZ_BNJF01000001.1"/>
</dbReference>
<keyword evidence="2" id="KW-0472">Membrane</keyword>
<evidence type="ECO:0000256" key="1">
    <source>
        <dbReference type="SAM" id="MobiDB-lite"/>
    </source>
</evidence>
<feature type="transmembrane region" description="Helical" evidence="2">
    <location>
        <begin position="23"/>
        <end position="43"/>
    </location>
</feature>
<gene>
    <name evidence="3" type="ORF">KSX_32840</name>
</gene>
<keyword evidence="2" id="KW-0812">Transmembrane</keyword>
<dbReference type="EMBL" id="BNJF01000001">
    <property type="protein sequence ID" value="GHO45121.1"/>
    <property type="molecule type" value="Genomic_DNA"/>
</dbReference>
<reference evidence="3" key="1">
    <citation type="submission" date="2020-10" db="EMBL/GenBank/DDBJ databases">
        <title>Taxonomic study of unclassified bacteria belonging to the class Ktedonobacteria.</title>
        <authorList>
            <person name="Yabe S."/>
            <person name="Wang C.M."/>
            <person name="Zheng Y."/>
            <person name="Sakai Y."/>
            <person name="Cavaletti L."/>
            <person name="Monciardini P."/>
            <person name="Donadio S."/>
        </authorList>
    </citation>
    <scope>NUCLEOTIDE SEQUENCE</scope>
    <source>
        <strain evidence="3">SOSP1-1</strain>
    </source>
</reference>
<feature type="compositionally biased region" description="Low complexity" evidence="1">
    <location>
        <begin position="60"/>
        <end position="72"/>
    </location>
</feature>
<evidence type="ECO:0000313" key="4">
    <source>
        <dbReference type="Proteomes" id="UP000612362"/>
    </source>
</evidence>
<dbReference type="Proteomes" id="UP000612362">
    <property type="component" value="Unassembled WGS sequence"/>
</dbReference>
<dbReference type="AlphaFoldDB" id="A0A8J3I012"/>